<dbReference type="GO" id="GO:0003676">
    <property type="term" value="F:nucleic acid binding"/>
    <property type="evidence" value="ECO:0007669"/>
    <property type="project" value="InterPro"/>
</dbReference>
<evidence type="ECO:0000313" key="1">
    <source>
        <dbReference type="EMBL" id="SFQ26817.1"/>
    </source>
</evidence>
<dbReference type="SUPFAM" id="SSF53098">
    <property type="entry name" value="Ribonuclease H-like"/>
    <property type="match status" value="1"/>
</dbReference>
<dbReference type="RefSeq" id="WP_242949414.1">
    <property type="nucleotide sequence ID" value="NZ_FOXO01000028.1"/>
</dbReference>
<reference evidence="2" key="1">
    <citation type="submission" date="2016-10" db="EMBL/GenBank/DDBJ databases">
        <authorList>
            <person name="Varghese N."/>
            <person name="Submissions S."/>
        </authorList>
    </citation>
    <scope>NUCLEOTIDE SEQUENCE [LARGE SCALE GENOMIC DNA]</scope>
    <source>
        <strain evidence="2">P18</strain>
    </source>
</reference>
<protein>
    <recommendedName>
        <fullName evidence="3">Exonuclease domain-containing protein</fullName>
    </recommendedName>
</protein>
<proteinExistence type="predicted"/>
<evidence type="ECO:0000313" key="2">
    <source>
        <dbReference type="Proteomes" id="UP000182624"/>
    </source>
</evidence>
<dbReference type="Proteomes" id="UP000182624">
    <property type="component" value="Unassembled WGS sequence"/>
</dbReference>
<gene>
    <name evidence="1" type="ORF">SAMN04487928_1288</name>
</gene>
<sequence>MNSSLEFLNLIKNQSGNKEKAKENRLVEEVKSYDFGTVIAVIDTETNWNDEVMSLGVAIADASTYKLLGKRYYVFDPECRVGGIYSNVMYYGEIKGKSMTRSDALADLKAFLNKNGIDKIFAYNAKFDYNHLPELQEFDWYDIMRIAAYKQFNTSIPAELPCCKTGRLKTGYGVEPIMHFLTGNNKYREVHNAVYDAVDELKIIELLGHPIETYECGLI</sequence>
<dbReference type="Gene3D" id="3.30.420.10">
    <property type="entry name" value="Ribonuclease H-like superfamily/Ribonuclease H"/>
    <property type="match status" value="1"/>
</dbReference>
<dbReference type="InterPro" id="IPR036397">
    <property type="entry name" value="RNaseH_sf"/>
</dbReference>
<evidence type="ECO:0008006" key="3">
    <source>
        <dbReference type="Google" id="ProtNLM"/>
    </source>
</evidence>
<dbReference type="EMBL" id="FOXO01000028">
    <property type="protein sequence ID" value="SFQ26817.1"/>
    <property type="molecule type" value="Genomic_DNA"/>
</dbReference>
<dbReference type="AlphaFoldDB" id="A0A1I5X567"/>
<dbReference type="InterPro" id="IPR012337">
    <property type="entry name" value="RNaseH-like_sf"/>
</dbReference>
<accession>A0A1I5X567</accession>
<organism evidence="1 2">
    <name type="scientific">Butyrivibrio proteoclasticus</name>
    <dbReference type="NCBI Taxonomy" id="43305"/>
    <lineage>
        <taxon>Bacteria</taxon>
        <taxon>Bacillati</taxon>
        <taxon>Bacillota</taxon>
        <taxon>Clostridia</taxon>
        <taxon>Lachnospirales</taxon>
        <taxon>Lachnospiraceae</taxon>
        <taxon>Butyrivibrio</taxon>
    </lineage>
</organism>
<keyword evidence="2" id="KW-1185">Reference proteome</keyword>
<name>A0A1I5X567_9FIRM</name>